<keyword evidence="1" id="KW-1133">Transmembrane helix</keyword>
<name>A0A195BSN5_9HYME</name>
<reference evidence="2 3" key="1">
    <citation type="submission" date="2015-09" db="EMBL/GenBank/DDBJ databases">
        <title>Atta colombica WGS genome.</title>
        <authorList>
            <person name="Nygaard S."/>
            <person name="Hu H."/>
            <person name="Boomsma J."/>
            <person name="Zhang G."/>
        </authorList>
    </citation>
    <scope>NUCLEOTIDE SEQUENCE [LARGE SCALE GENOMIC DNA]</scope>
    <source>
        <strain evidence="2">Treedump-2</strain>
        <tissue evidence="2">Whole body</tissue>
    </source>
</reference>
<protein>
    <submittedName>
        <fullName evidence="2">Uncharacterized protein</fullName>
    </submittedName>
</protein>
<dbReference type="AlphaFoldDB" id="A0A195BSN5"/>
<evidence type="ECO:0000313" key="2">
    <source>
        <dbReference type="EMBL" id="KYM89292.1"/>
    </source>
</evidence>
<proteinExistence type="predicted"/>
<keyword evidence="1" id="KW-0472">Membrane</keyword>
<organism evidence="2 3">
    <name type="scientific">Atta colombica</name>
    <dbReference type="NCBI Taxonomy" id="520822"/>
    <lineage>
        <taxon>Eukaryota</taxon>
        <taxon>Metazoa</taxon>
        <taxon>Ecdysozoa</taxon>
        <taxon>Arthropoda</taxon>
        <taxon>Hexapoda</taxon>
        <taxon>Insecta</taxon>
        <taxon>Pterygota</taxon>
        <taxon>Neoptera</taxon>
        <taxon>Endopterygota</taxon>
        <taxon>Hymenoptera</taxon>
        <taxon>Apocrita</taxon>
        <taxon>Aculeata</taxon>
        <taxon>Formicoidea</taxon>
        <taxon>Formicidae</taxon>
        <taxon>Myrmicinae</taxon>
        <taxon>Atta</taxon>
    </lineage>
</organism>
<evidence type="ECO:0000256" key="1">
    <source>
        <dbReference type="SAM" id="Phobius"/>
    </source>
</evidence>
<keyword evidence="3" id="KW-1185">Reference proteome</keyword>
<keyword evidence="1" id="KW-0812">Transmembrane</keyword>
<evidence type="ECO:0000313" key="3">
    <source>
        <dbReference type="Proteomes" id="UP000078540"/>
    </source>
</evidence>
<dbReference type="Proteomes" id="UP000078540">
    <property type="component" value="Unassembled WGS sequence"/>
</dbReference>
<feature type="transmembrane region" description="Helical" evidence="1">
    <location>
        <begin position="25"/>
        <end position="43"/>
    </location>
</feature>
<accession>A0A195BSN5</accession>
<gene>
    <name evidence="2" type="ORF">ALC53_02368</name>
</gene>
<sequence>MILNSGISISDTKIKDEIRNSKIKMLYLGIMYFATNCLSSIALEAGSRNLLRSISTRPAVFNNIFRRNYNLRIKIMIGDLLAALISTTMLTIGDIYGIPYLYLPWLVNTIEGMIFHEGPALFGLAYTVLPNANLPTGLFMFITLLLYVEELCIWKDVLMNFERCWTRYNKNKLKKDIKSIRIANKKLCNKAKENLNENTVSPKSMIKQQNSSATHFHVSEIDDIIKPIEKTIENIYNTSIKNRRSKSLFTEVTG</sequence>
<dbReference type="EMBL" id="KQ976419">
    <property type="protein sequence ID" value="KYM89292.1"/>
    <property type="molecule type" value="Genomic_DNA"/>
</dbReference>
<feature type="transmembrane region" description="Helical" evidence="1">
    <location>
        <begin position="123"/>
        <end position="148"/>
    </location>
</feature>
<feature type="transmembrane region" description="Helical" evidence="1">
    <location>
        <begin position="80"/>
        <end position="103"/>
    </location>
</feature>